<comment type="caution">
    <text evidence="2">The sequence shown here is derived from an EMBL/GenBank/DDBJ whole genome shotgun (WGS) entry which is preliminary data.</text>
</comment>
<dbReference type="GO" id="GO:0004803">
    <property type="term" value="F:transposase activity"/>
    <property type="evidence" value="ECO:0007669"/>
    <property type="project" value="InterPro"/>
</dbReference>
<dbReference type="GO" id="GO:0003677">
    <property type="term" value="F:DNA binding"/>
    <property type="evidence" value="ECO:0007669"/>
    <property type="project" value="InterPro"/>
</dbReference>
<dbReference type="GO" id="GO:0006313">
    <property type="term" value="P:DNA transposition"/>
    <property type="evidence" value="ECO:0007669"/>
    <property type="project" value="InterPro"/>
</dbReference>
<dbReference type="InterPro" id="IPR036515">
    <property type="entry name" value="Transposase_17_sf"/>
</dbReference>
<dbReference type="PANTHER" id="PTHR33360">
    <property type="entry name" value="TRANSPOSASE FOR INSERTION SEQUENCE ELEMENT IS200"/>
    <property type="match status" value="1"/>
</dbReference>
<dbReference type="SUPFAM" id="SSF143422">
    <property type="entry name" value="Transposase IS200-like"/>
    <property type="match status" value="1"/>
</dbReference>
<dbReference type="NCBIfam" id="NF033573">
    <property type="entry name" value="transpos_IS200"/>
    <property type="match status" value="1"/>
</dbReference>
<dbReference type="Gene3D" id="3.30.70.1290">
    <property type="entry name" value="Transposase IS200-like"/>
    <property type="match status" value="1"/>
</dbReference>
<dbReference type="SMART" id="SM01321">
    <property type="entry name" value="Y1_Tnp"/>
    <property type="match status" value="1"/>
</dbReference>
<keyword evidence="3" id="KW-1185">Reference proteome</keyword>
<dbReference type="PANTHER" id="PTHR33360:SF2">
    <property type="entry name" value="TRANSPOSASE FOR INSERTION SEQUENCE ELEMENT IS200"/>
    <property type="match status" value="1"/>
</dbReference>
<evidence type="ECO:0000259" key="1">
    <source>
        <dbReference type="SMART" id="SM01321"/>
    </source>
</evidence>
<dbReference type="AlphaFoldDB" id="A0A3L7DTV8"/>
<name>A0A3L7DTV8_9GAMM</name>
<evidence type="ECO:0000313" key="2">
    <source>
        <dbReference type="EMBL" id="RLQ20526.1"/>
    </source>
</evidence>
<feature type="domain" description="Transposase IS200-like" evidence="1">
    <location>
        <begin position="11"/>
        <end position="130"/>
    </location>
</feature>
<evidence type="ECO:0000313" key="3">
    <source>
        <dbReference type="Proteomes" id="UP000265509"/>
    </source>
</evidence>
<dbReference type="OrthoDB" id="9798161at2"/>
<dbReference type="Pfam" id="PF01797">
    <property type="entry name" value="Y1_Tnp"/>
    <property type="match status" value="1"/>
</dbReference>
<accession>A0A3L7DTV8</accession>
<dbReference type="InterPro" id="IPR002686">
    <property type="entry name" value="Transposase_17"/>
</dbReference>
<dbReference type="RefSeq" id="WP_117956967.1">
    <property type="nucleotide sequence ID" value="NZ_QRAN01000024.1"/>
</dbReference>
<reference evidence="2 3" key="1">
    <citation type="submission" date="2018-07" db="EMBL/GenBank/DDBJ databases">
        <title>Halioglobus sp. genome submission.</title>
        <authorList>
            <person name="Ye M.-Q."/>
            <person name="Du Z.-J."/>
        </authorList>
    </citation>
    <scope>NUCLEOTIDE SEQUENCE [LARGE SCALE GENOMIC DNA]</scope>
    <source>
        <strain evidence="2 3">U0301</strain>
    </source>
</reference>
<organism evidence="2 3">
    <name type="scientific">Seongchinamella sediminis</name>
    <dbReference type="NCBI Taxonomy" id="2283635"/>
    <lineage>
        <taxon>Bacteria</taxon>
        <taxon>Pseudomonadati</taxon>
        <taxon>Pseudomonadota</taxon>
        <taxon>Gammaproteobacteria</taxon>
        <taxon>Cellvibrionales</taxon>
        <taxon>Halieaceae</taxon>
        <taxon>Seongchinamella</taxon>
    </lineage>
</organism>
<dbReference type="Proteomes" id="UP000265509">
    <property type="component" value="Unassembled WGS sequence"/>
</dbReference>
<proteinExistence type="predicted"/>
<sequence length="144" mass="17194">MSRFEKLTHVLWHCQYHIVWVPKYRFRVLKGDIAREVNNCIQVYSSRIGCQVVELNVQQDHVHLLVKVPPKVSISRLMGVVKGKSALRLFTRFPYLKQRPYWGNHFWAKGYCVDTVGLDADMIRKYVKYQEKQEQRQIQMNLSR</sequence>
<protein>
    <submittedName>
        <fullName evidence="2">IS200/IS605 family transposase</fullName>
    </submittedName>
</protein>
<dbReference type="EMBL" id="QRAN01000024">
    <property type="protein sequence ID" value="RLQ20526.1"/>
    <property type="molecule type" value="Genomic_DNA"/>
</dbReference>
<gene>
    <name evidence="2" type="primary">tnpA</name>
    <name evidence="2" type="ORF">DWB85_17020</name>
</gene>